<reference evidence="3" key="1">
    <citation type="submission" date="2018-06" db="EMBL/GenBank/DDBJ databases">
        <authorList>
            <person name="Guldener U."/>
        </authorList>
    </citation>
    <scope>NUCLEOTIDE SEQUENCE [LARGE SCALE GENOMIC DNA]</scope>
    <source>
        <strain evidence="3">UTAD17</strain>
    </source>
</reference>
<organism evidence="2 3">
    <name type="scientific">Saccharomycodes ludwigii</name>
    <dbReference type="NCBI Taxonomy" id="36035"/>
    <lineage>
        <taxon>Eukaryota</taxon>
        <taxon>Fungi</taxon>
        <taxon>Dikarya</taxon>
        <taxon>Ascomycota</taxon>
        <taxon>Saccharomycotina</taxon>
        <taxon>Saccharomycetes</taxon>
        <taxon>Saccharomycodales</taxon>
        <taxon>Saccharomycodaceae</taxon>
        <taxon>Saccharomycodes</taxon>
    </lineage>
</organism>
<gene>
    <name evidence="2" type="ORF">SCODWIG_00470</name>
</gene>
<dbReference type="AlphaFoldDB" id="A0A376B273"/>
<proteinExistence type="predicted"/>
<dbReference type="VEuPathDB" id="FungiDB:SCODWIG_00470"/>
<feature type="region of interest" description="Disordered" evidence="1">
    <location>
        <begin position="145"/>
        <end position="305"/>
    </location>
</feature>
<feature type="compositionally biased region" description="Acidic residues" evidence="1">
    <location>
        <begin position="278"/>
        <end position="294"/>
    </location>
</feature>
<accession>A0A376B273</accession>
<sequence length="809" mass="92090">MPAHHSHVVKVKDYFDNDYNGLWSWYLSNLRKGNFEEITGNILKFTLLKRFLNEYLNSDEFQFNKKILIVSIPDKIHYQQDITILENFLKDYFKLNNLKYIQITKLTTNDRIYNHENHYMIMDPLNNFNDKFFLESKNLLNNDSNSGGSAIKDHNNNIDPDDSNSYISLSSSDSLNTSSSSSSTGSSTSSTSCSAERSPYHNNDTNDQHHYVGTSTSNNNNNNSANRNSIAQSFSSPRNSKIANSGQVDQISNRNSITEDDINMGDNGLIQQQSINSEEYDDDDDDDDDDEDDSIISTNHDNNTTDLHNKIMKMEFNFPHHTITNIHKQDPSQQPQLEKKFENLSLKKKDTLPHDSQVFSNDVQVLNHTRNISSVMSDINVDAESVNSYAYSTDEDFGSELKHVNTREDDADLHNKSDVADTKQEYDASHDMVDYDDEDIDEAAIDKEYNFDDDDGSDNEDDSLCSIFPSISISADFGKFRLVLQIILIQNPDTREISTAIRQMNNNPTVANQDDDWLLYDQFFRMDNLQMLSLKDILGMNRYCPKILFYSMVDLTTPSKSPKKKDIDAPNGNDHLEAVDEIKTFFPSNTTGNNEDFNNYFIDDDQNCLSKQSTFTKDTLPVGLYSDDKLGANASANGGYTDDDELENGVKLYNANTNQTGYRSIRTIESVGVGDWAFQNSLGNSNTNVFNGKDNDNNNNKINKIPLKNNKNIITANNLNNNMDHNAREEKKLSKVATIGSLNVVERSKSTPLPDVLRTLSGMDETTSKNLKQKFKKNKFIRKKNKFTRSKERQHAKNHIRDNTNCTIM</sequence>
<name>A0A376B273_9ASCO</name>
<evidence type="ECO:0000313" key="3">
    <source>
        <dbReference type="Proteomes" id="UP000262825"/>
    </source>
</evidence>
<protein>
    <recommendedName>
        <fullName evidence="4">Protein GIS4</fullName>
    </recommendedName>
</protein>
<feature type="compositionally biased region" description="Low complexity" evidence="1">
    <location>
        <begin position="163"/>
        <end position="194"/>
    </location>
</feature>
<dbReference type="EMBL" id="UFAJ01000039">
    <property type="protein sequence ID" value="SSD58709.1"/>
    <property type="molecule type" value="Genomic_DNA"/>
</dbReference>
<feature type="compositionally biased region" description="Polar residues" evidence="1">
    <location>
        <begin position="230"/>
        <end position="256"/>
    </location>
</feature>
<feature type="compositionally biased region" description="Basic and acidic residues" evidence="1">
    <location>
        <begin position="408"/>
        <end position="433"/>
    </location>
</feature>
<feature type="region of interest" description="Disordered" evidence="1">
    <location>
        <begin position="408"/>
        <end position="435"/>
    </location>
</feature>
<dbReference type="Proteomes" id="UP000262825">
    <property type="component" value="Unassembled WGS sequence"/>
</dbReference>
<evidence type="ECO:0000256" key="1">
    <source>
        <dbReference type="SAM" id="MobiDB-lite"/>
    </source>
</evidence>
<evidence type="ECO:0000313" key="2">
    <source>
        <dbReference type="EMBL" id="SSD58709.1"/>
    </source>
</evidence>
<keyword evidence="3" id="KW-1185">Reference proteome</keyword>
<evidence type="ECO:0008006" key="4">
    <source>
        <dbReference type="Google" id="ProtNLM"/>
    </source>
</evidence>
<feature type="compositionally biased region" description="Low complexity" evidence="1">
    <location>
        <begin position="215"/>
        <end position="229"/>
    </location>
</feature>